<reference evidence="9 10" key="1">
    <citation type="submission" date="2010-05" db="EMBL/GenBank/DDBJ databases">
        <title>The Genome Sequence of Thecamonas trahens ATCC 50062.</title>
        <authorList>
            <consortium name="The Broad Institute Genome Sequencing Platform"/>
            <person name="Russ C."/>
            <person name="Cuomo C."/>
            <person name="Shea T."/>
            <person name="Young S.K."/>
            <person name="Zeng Q."/>
            <person name="Koehrsen M."/>
            <person name="Haas B."/>
            <person name="Borodovsky M."/>
            <person name="Guigo R."/>
            <person name="Alvarado L."/>
            <person name="Berlin A."/>
            <person name="Bochicchio J."/>
            <person name="Borenstein D."/>
            <person name="Chapman S."/>
            <person name="Chen Z."/>
            <person name="Freedman E."/>
            <person name="Gellesch M."/>
            <person name="Goldberg J."/>
            <person name="Griggs A."/>
            <person name="Gujja S."/>
            <person name="Heilman E."/>
            <person name="Heiman D."/>
            <person name="Hepburn T."/>
            <person name="Howarth C."/>
            <person name="Jen D."/>
            <person name="Larson L."/>
            <person name="Mehta T."/>
            <person name="Park D."/>
            <person name="Pearson M."/>
            <person name="Roberts A."/>
            <person name="Saif S."/>
            <person name="Shenoy N."/>
            <person name="Sisk P."/>
            <person name="Stolte C."/>
            <person name="Sykes S."/>
            <person name="Thomson T."/>
            <person name="Walk T."/>
            <person name="White J."/>
            <person name="Yandava C."/>
            <person name="Burger G."/>
            <person name="Gray M.W."/>
            <person name="Holland P.W.H."/>
            <person name="King N."/>
            <person name="Lang F.B.F."/>
            <person name="Roger A.J."/>
            <person name="Ruiz-Trillo I."/>
            <person name="Lander E."/>
            <person name="Nusbaum C."/>
        </authorList>
    </citation>
    <scope>NUCLEOTIDE SEQUENCE [LARGE SCALE GENOMIC DNA]</scope>
    <source>
        <strain evidence="9 10">ATCC 50062</strain>
    </source>
</reference>
<gene>
    <name evidence="9" type="ORF">AMSG_00907</name>
</gene>
<dbReference type="Gene3D" id="1.10.510.10">
    <property type="entry name" value="Transferase(Phosphotransferase) domain 1"/>
    <property type="match status" value="1"/>
</dbReference>
<dbReference type="EMBL" id="GL349436">
    <property type="protein sequence ID" value="KNC52080.1"/>
    <property type="molecule type" value="Genomic_DNA"/>
</dbReference>
<proteinExistence type="predicted"/>
<feature type="region of interest" description="Disordered" evidence="7">
    <location>
        <begin position="737"/>
        <end position="775"/>
    </location>
</feature>
<dbReference type="PROSITE" id="PS00108">
    <property type="entry name" value="PROTEIN_KINASE_ST"/>
    <property type="match status" value="1"/>
</dbReference>
<dbReference type="PANTHER" id="PTHR24346">
    <property type="entry name" value="MAP/MICROTUBULE AFFINITY-REGULATING KINASE"/>
    <property type="match status" value="1"/>
</dbReference>
<evidence type="ECO:0000313" key="9">
    <source>
        <dbReference type="EMBL" id="KNC52080.1"/>
    </source>
</evidence>
<dbReference type="PROSITE" id="PS50011">
    <property type="entry name" value="PROTEIN_KINASE_DOM"/>
    <property type="match status" value="1"/>
</dbReference>
<dbReference type="Proteomes" id="UP000054408">
    <property type="component" value="Unassembled WGS sequence"/>
</dbReference>
<dbReference type="eggNOG" id="KOG0588">
    <property type="taxonomic scope" value="Eukaryota"/>
</dbReference>
<accession>A0A0L0DIR0</accession>
<dbReference type="InterPro" id="IPR011009">
    <property type="entry name" value="Kinase-like_dom_sf"/>
</dbReference>
<dbReference type="InterPro" id="IPR000719">
    <property type="entry name" value="Prot_kinase_dom"/>
</dbReference>
<dbReference type="GeneID" id="25560683"/>
<dbReference type="OrthoDB" id="504170at2759"/>
<dbReference type="FunFam" id="3.30.200.20:FF:000003">
    <property type="entry name" value="Non-specific serine/threonine protein kinase"/>
    <property type="match status" value="1"/>
</dbReference>
<name>A0A0L0DIR0_THETB</name>
<evidence type="ECO:0000259" key="8">
    <source>
        <dbReference type="PROSITE" id="PS50011"/>
    </source>
</evidence>
<dbReference type="AlphaFoldDB" id="A0A0L0DIR0"/>
<feature type="compositionally biased region" description="Acidic residues" evidence="7">
    <location>
        <begin position="1"/>
        <end position="11"/>
    </location>
</feature>
<dbReference type="PROSITE" id="PS00107">
    <property type="entry name" value="PROTEIN_KINASE_ATP"/>
    <property type="match status" value="1"/>
</dbReference>
<feature type="region of interest" description="Disordered" evidence="7">
    <location>
        <begin position="1"/>
        <end position="36"/>
    </location>
</feature>
<feature type="compositionally biased region" description="Low complexity" evidence="7">
    <location>
        <begin position="12"/>
        <end position="36"/>
    </location>
</feature>
<feature type="domain" description="Protein kinase" evidence="8">
    <location>
        <begin position="42"/>
        <end position="295"/>
    </location>
</feature>
<dbReference type="Pfam" id="PF00069">
    <property type="entry name" value="Pkinase"/>
    <property type="match status" value="1"/>
</dbReference>
<evidence type="ECO:0000256" key="4">
    <source>
        <dbReference type="ARBA" id="ARBA00022777"/>
    </source>
</evidence>
<dbReference type="PANTHER" id="PTHR24346:SF110">
    <property type="entry name" value="NON-SPECIFIC SERINE_THREONINE PROTEIN KINASE"/>
    <property type="match status" value="1"/>
</dbReference>
<dbReference type="SMART" id="SM00220">
    <property type="entry name" value="S_TKc"/>
    <property type="match status" value="1"/>
</dbReference>
<dbReference type="SUPFAM" id="SSF56112">
    <property type="entry name" value="Protein kinase-like (PK-like)"/>
    <property type="match status" value="1"/>
</dbReference>
<evidence type="ECO:0000256" key="6">
    <source>
        <dbReference type="PROSITE-ProRule" id="PRU10141"/>
    </source>
</evidence>
<dbReference type="InterPro" id="IPR008271">
    <property type="entry name" value="Ser/Thr_kinase_AS"/>
</dbReference>
<keyword evidence="1" id="KW-0723">Serine/threonine-protein kinase</keyword>
<dbReference type="FunFam" id="1.10.510.10:FF:000571">
    <property type="entry name" value="Maternal embryonic leucine zipper kinase"/>
    <property type="match status" value="1"/>
</dbReference>
<evidence type="ECO:0000313" key="10">
    <source>
        <dbReference type="Proteomes" id="UP000054408"/>
    </source>
</evidence>
<keyword evidence="10" id="KW-1185">Reference proteome</keyword>
<keyword evidence="2" id="KW-0808">Transferase</keyword>
<evidence type="ECO:0000256" key="1">
    <source>
        <dbReference type="ARBA" id="ARBA00022527"/>
    </source>
</evidence>
<evidence type="ECO:0000256" key="5">
    <source>
        <dbReference type="ARBA" id="ARBA00022840"/>
    </source>
</evidence>
<dbReference type="InterPro" id="IPR017441">
    <property type="entry name" value="Protein_kinase_ATP_BS"/>
</dbReference>
<protein>
    <submittedName>
        <fullName evidence="9">CAMK/CAMKL/BRSK protein kinase</fullName>
    </submittedName>
</protein>
<dbReference type="GO" id="GO:0004674">
    <property type="term" value="F:protein serine/threonine kinase activity"/>
    <property type="evidence" value="ECO:0007669"/>
    <property type="project" value="UniProtKB-KW"/>
</dbReference>
<dbReference type="GO" id="GO:0035556">
    <property type="term" value="P:intracellular signal transduction"/>
    <property type="evidence" value="ECO:0007669"/>
    <property type="project" value="TreeGrafter"/>
</dbReference>
<feature type="compositionally biased region" description="Acidic residues" evidence="7">
    <location>
        <begin position="765"/>
        <end position="775"/>
    </location>
</feature>
<dbReference type="RefSeq" id="XP_013762085.1">
    <property type="nucleotide sequence ID" value="XM_013906631.1"/>
</dbReference>
<sequence>MDPLSMEEEMETTTAASMGMSVEEATEGSTATSGSSQCVGEFELGRTLGVGATGKVKLGTHRVTGLKVAIKIISKDSLNSKPNMRRKMEREIAVLRLVNHPNVMKLFDVYETSRYLFLILEYVEGGELFDYLVRKGRLLPNEALRFFQQIVLGVDYCHKHMVCHRDLKPENLLLDENNNVKLADFGMASVMKQDSLLETSCGSPHYACPEVVMGQPYSGEAADVWSMGVILYALLTGRLPFDDENIRRLLKKVKAGRFFIPRWVSPDINDLISRMLTVDPTARITVDEIKAHPWFNSLPMDTPPVRPISEAITSALPIAVPDDDVVASLVSLGWGGASELRRSLASDEKSVAKVFYHLLAQRKAEIEATFHQSIGSGRGSGAAAAAPMDEAHERESGAVRIAAGSRGRVGFVSPTSPHGAQYFPEAGGGAGGPVAASYIPSSTAAAMFGGYPGSGPEPMVSPLDATPTSLQQASPDALADMDVEPSAATGVRVPRRPMATATPLSQSVPTSNAFALASSYGVPVPVHPPAGWDGSTAAAAAGAGGVSGTPRFHRHAGAAAAAVAASPPVSSSPHVSWFSNLFGGSQGGQRSGVLPMAGAAPTADAASVVTQLPQSANVAQAPAANPSSRSAIVSQLEVVFHDTTPKALGTKVALALHGARCKFRRNSFTTFKAKCNYGGVILKFKIIVQSPSSPPPGAAASALAPPPTADVGVTFLLQAGLPESFAGLVNQLASDIRALQSKPPPSTPGSGGGAAAPDSPPSEHDDVDLANMDDL</sequence>
<dbReference type="STRING" id="461836.A0A0L0DIR0"/>
<dbReference type="OMA" id="KTRTHAY"/>
<evidence type="ECO:0000256" key="3">
    <source>
        <dbReference type="ARBA" id="ARBA00022741"/>
    </source>
</evidence>
<dbReference type="CDD" id="cd14081">
    <property type="entry name" value="STKc_BRSK1_2"/>
    <property type="match status" value="1"/>
</dbReference>
<keyword evidence="5 6" id="KW-0067">ATP-binding</keyword>
<keyword evidence="3 6" id="KW-0547">Nucleotide-binding</keyword>
<feature type="binding site" evidence="6">
    <location>
        <position position="71"/>
    </location>
    <ligand>
        <name>ATP</name>
        <dbReference type="ChEBI" id="CHEBI:30616"/>
    </ligand>
</feature>
<evidence type="ECO:0000256" key="7">
    <source>
        <dbReference type="SAM" id="MobiDB-lite"/>
    </source>
</evidence>
<organism evidence="9 10">
    <name type="scientific">Thecamonas trahens ATCC 50062</name>
    <dbReference type="NCBI Taxonomy" id="461836"/>
    <lineage>
        <taxon>Eukaryota</taxon>
        <taxon>Apusozoa</taxon>
        <taxon>Apusomonadida</taxon>
        <taxon>Apusomonadidae</taxon>
        <taxon>Thecamonas</taxon>
    </lineage>
</organism>
<evidence type="ECO:0000256" key="2">
    <source>
        <dbReference type="ARBA" id="ARBA00022679"/>
    </source>
</evidence>
<dbReference type="GO" id="GO:0005524">
    <property type="term" value="F:ATP binding"/>
    <property type="evidence" value="ECO:0007669"/>
    <property type="project" value="UniProtKB-UniRule"/>
</dbReference>
<dbReference type="GO" id="GO:0005737">
    <property type="term" value="C:cytoplasm"/>
    <property type="evidence" value="ECO:0007669"/>
    <property type="project" value="TreeGrafter"/>
</dbReference>
<keyword evidence="4 9" id="KW-0418">Kinase</keyword>